<accession>S7PUR0</accession>
<dbReference type="GeneID" id="19309091"/>
<evidence type="ECO:0000256" key="1">
    <source>
        <dbReference type="SAM" id="MobiDB-lite"/>
    </source>
</evidence>
<dbReference type="InterPro" id="IPR024388">
    <property type="entry name" value="Ribosomal_mL58"/>
</dbReference>
<evidence type="ECO:0000313" key="2">
    <source>
        <dbReference type="EMBL" id="EPQ51007.1"/>
    </source>
</evidence>
<dbReference type="RefSeq" id="XP_007870455.1">
    <property type="nucleotide sequence ID" value="XM_007872264.1"/>
</dbReference>
<dbReference type="GO" id="GO:0003735">
    <property type="term" value="F:structural constituent of ribosome"/>
    <property type="evidence" value="ECO:0007669"/>
    <property type="project" value="TreeGrafter"/>
</dbReference>
<name>S7PUR0_GLOTA</name>
<gene>
    <name evidence="2" type="ORF">GLOTRDRAFT_81601</name>
</gene>
<dbReference type="KEGG" id="gtr:GLOTRDRAFT_81601"/>
<organism evidence="2 3">
    <name type="scientific">Gloeophyllum trabeum (strain ATCC 11539 / FP-39264 / Madison 617)</name>
    <name type="common">Brown rot fungus</name>
    <dbReference type="NCBI Taxonomy" id="670483"/>
    <lineage>
        <taxon>Eukaryota</taxon>
        <taxon>Fungi</taxon>
        <taxon>Dikarya</taxon>
        <taxon>Basidiomycota</taxon>
        <taxon>Agaricomycotina</taxon>
        <taxon>Agaricomycetes</taxon>
        <taxon>Gloeophyllales</taxon>
        <taxon>Gloeophyllaceae</taxon>
        <taxon>Gloeophyllum</taxon>
    </lineage>
</organism>
<evidence type="ECO:0000313" key="3">
    <source>
        <dbReference type="Proteomes" id="UP000030669"/>
    </source>
</evidence>
<dbReference type="OrthoDB" id="6021263at2759"/>
<dbReference type="Pfam" id="PF12824">
    <property type="entry name" value="MRP-L20"/>
    <property type="match status" value="1"/>
</dbReference>
<dbReference type="PANTHER" id="PTHR28266:SF1">
    <property type="entry name" value="LARGE RIBOSOMAL SUBUNIT PROTEIN ML58"/>
    <property type="match status" value="1"/>
</dbReference>
<feature type="region of interest" description="Disordered" evidence="1">
    <location>
        <begin position="1"/>
        <end position="40"/>
    </location>
</feature>
<proteinExistence type="predicted"/>
<dbReference type="HOGENOM" id="CLU_100683_0_0_1"/>
<protein>
    <recommendedName>
        <fullName evidence="4">Mitochondrial ribosomal protein subunit L20</fullName>
    </recommendedName>
</protein>
<dbReference type="eggNOG" id="ENOG502RE4Y">
    <property type="taxonomic scope" value="Eukaryota"/>
</dbReference>
<dbReference type="STRING" id="670483.S7PUR0"/>
<evidence type="ECO:0008006" key="4">
    <source>
        <dbReference type="Google" id="ProtNLM"/>
    </source>
</evidence>
<reference evidence="2 3" key="1">
    <citation type="journal article" date="2012" name="Science">
        <title>The Paleozoic origin of enzymatic lignin decomposition reconstructed from 31 fungal genomes.</title>
        <authorList>
            <person name="Floudas D."/>
            <person name="Binder M."/>
            <person name="Riley R."/>
            <person name="Barry K."/>
            <person name="Blanchette R.A."/>
            <person name="Henrissat B."/>
            <person name="Martinez A.T."/>
            <person name="Otillar R."/>
            <person name="Spatafora J.W."/>
            <person name="Yadav J.S."/>
            <person name="Aerts A."/>
            <person name="Benoit I."/>
            <person name="Boyd A."/>
            <person name="Carlson A."/>
            <person name="Copeland A."/>
            <person name="Coutinho P.M."/>
            <person name="de Vries R.P."/>
            <person name="Ferreira P."/>
            <person name="Findley K."/>
            <person name="Foster B."/>
            <person name="Gaskell J."/>
            <person name="Glotzer D."/>
            <person name="Gorecki P."/>
            <person name="Heitman J."/>
            <person name="Hesse C."/>
            <person name="Hori C."/>
            <person name="Igarashi K."/>
            <person name="Jurgens J.A."/>
            <person name="Kallen N."/>
            <person name="Kersten P."/>
            <person name="Kohler A."/>
            <person name="Kuees U."/>
            <person name="Kumar T.K.A."/>
            <person name="Kuo A."/>
            <person name="LaButti K."/>
            <person name="Larrondo L.F."/>
            <person name="Lindquist E."/>
            <person name="Ling A."/>
            <person name="Lombard V."/>
            <person name="Lucas S."/>
            <person name="Lundell T."/>
            <person name="Martin R."/>
            <person name="McLaughlin D.J."/>
            <person name="Morgenstern I."/>
            <person name="Morin E."/>
            <person name="Murat C."/>
            <person name="Nagy L.G."/>
            <person name="Nolan M."/>
            <person name="Ohm R.A."/>
            <person name="Patyshakuliyeva A."/>
            <person name="Rokas A."/>
            <person name="Ruiz-Duenas F.J."/>
            <person name="Sabat G."/>
            <person name="Salamov A."/>
            <person name="Samejima M."/>
            <person name="Schmutz J."/>
            <person name="Slot J.C."/>
            <person name="St John F."/>
            <person name="Stenlid J."/>
            <person name="Sun H."/>
            <person name="Sun S."/>
            <person name="Syed K."/>
            <person name="Tsang A."/>
            <person name="Wiebenga A."/>
            <person name="Young D."/>
            <person name="Pisabarro A."/>
            <person name="Eastwood D.C."/>
            <person name="Martin F."/>
            <person name="Cullen D."/>
            <person name="Grigoriev I.V."/>
            <person name="Hibbett D.S."/>
        </authorList>
    </citation>
    <scope>NUCLEOTIDE SEQUENCE [LARGE SCALE GENOMIC DNA]</scope>
    <source>
        <strain evidence="2 3">ATCC 11539</strain>
    </source>
</reference>
<keyword evidence="3" id="KW-1185">Reference proteome</keyword>
<dbReference type="Proteomes" id="UP000030669">
    <property type="component" value="Unassembled WGS sequence"/>
</dbReference>
<dbReference type="AlphaFoldDB" id="S7PUR0"/>
<sequence length="188" mass="21236">MKPRLQVGRLLGTRSYATKVTPRKPMPAERPPQKYADPLASSPVAVATALPDNLTFIHRPPPSAPSPHSYTTLPASPLLRPPAGHSAQGVPPHIRPSAKKTPPPRMSDEDLTELKRLRYADPKTWTRAALARKFNCTKQFVGLVTCLPNTVRKEIKAVKAVKDEENREKWGPRRRMVREIQKERRAYW</sequence>
<feature type="region of interest" description="Disordered" evidence="1">
    <location>
        <begin position="54"/>
        <end position="111"/>
    </location>
</feature>
<dbReference type="EMBL" id="KB469312">
    <property type="protein sequence ID" value="EPQ51007.1"/>
    <property type="molecule type" value="Genomic_DNA"/>
</dbReference>
<dbReference type="PANTHER" id="PTHR28266">
    <property type="entry name" value="54S RIBOSOMAL PROTEIN L20, MITOCHONDRIAL"/>
    <property type="match status" value="1"/>
</dbReference>
<dbReference type="GO" id="GO:0005762">
    <property type="term" value="C:mitochondrial large ribosomal subunit"/>
    <property type="evidence" value="ECO:0007669"/>
    <property type="project" value="TreeGrafter"/>
</dbReference>
<dbReference type="OMA" id="CSQFFVG"/>